<dbReference type="EMBL" id="BTSY01000004">
    <property type="protein sequence ID" value="GMT23015.1"/>
    <property type="molecule type" value="Genomic_DNA"/>
</dbReference>
<evidence type="ECO:0000313" key="3">
    <source>
        <dbReference type="Proteomes" id="UP001432322"/>
    </source>
</evidence>
<protein>
    <recommendedName>
        <fullName evidence="4">G protein-coupled receptor</fullName>
    </recommendedName>
</protein>
<reference evidence="2" key="1">
    <citation type="submission" date="2023-10" db="EMBL/GenBank/DDBJ databases">
        <title>Genome assembly of Pristionchus species.</title>
        <authorList>
            <person name="Yoshida K."/>
            <person name="Sommer R.J."/>
        </authorList>
    </citation>
    <scope>NUCLEOTIDE SEQUENCE</scope>
    <source>
        <strain evidence="2">RS5133</strain>
    </source>
</reference>
<evidence type="ECO:0000313" key="2">
    <source>
        <dbReference type="EMBL" id="GMT23015.1"/>
    </source>
</evidence>
<accession>A0AAV5VU25</accession>
<keyword evidence="3" id="KW-1185">Reference proteome</keyword>
<keyword evidence="1" id="KW-0812">Transmembrane</keyword>
<name>A0AAV5VU25_9BILA</name>
<evidence type="ECO:0008006" key="4">
    <source>
        <dbReference type="Google" id="ProtNLM"/>
    </source>
</evidence>
<feature type="non-terminal residue" evidence="2">
    <location>
        <position position="1"/>
    </location>
</feature>
<sequence length="68" mass="7649">FAVATIVLMVLPTGLLAIFEILGDKRPKIFRNHSLALCRIVLKLCYLNPTLNVVAFAVKHKQIYNGLR</sequence>
<organism evidence="2 3">
    <name type="scientific">Pristionchus fissidentatus</name>
    <dbReference type="NCBI Taxonomy" id="1538716"/>
    <lineage>
        <taxon>Eukaryota</taxon>
        <taxon>Metazoa</taxon>
        <taxon>Ecdysozoa</taxon>
        <taxon>Nematoda</taxon>
        <taxon>Chromadorea</taxon>
        <taxon>Rhabditida</taxon>
        <taxon>Rhabditina</taxon>
        <taxon>Diplogasteromorpha</taxon>
        <taxon>Diplogasteroidea</taxon>
        <taxon>Neodiplogasteridae</taxon>
        <taxon>Pristionchus</taxon>
    </lineage>
</organism>
<feature type="non-terminal residue" evidence="2">
    <location>
        <position position="68"/>
    </location>
</feature>
<proteinExistence type="predicted"/>
<comment type="caution">
    <text evidence="2">The sequence shown here is derived from an EMBL/GenBank/DDBJ whole genome shotgun (WGS) entry which is preliminary data.</text>
</comment>
<gene>
    <name evidence="2" type="ORF">PFISCL1PPCAC_14312</name>
</gene>
<keyword evidence="1" id="KW-1133">Transmembrane helix</keyword>
<keyword evidence="1" id="KW-0472">Membrane</keyword>
<dbReference type="Proteomes" id="UP001432322">
    <property type="component" value="Unassembled WGS sequence"/>
</dbReference>
<feature type="transmembrane region" description="Helical" evidence="1">
    <location>
        <begin position="6"/>
        <end position="23"/>
    </location>
</feature>
<evidence type="ECO:0000256" key="1">
    <source>
        <dbReference type="SAM" id="Phobius"/>
    </source>
</evidence>
<dbReference type="AlphaFoldDB" id="A0AAV5VU25"/>